<sequence>MMNNMNLKDLKHKHIKYDWKTIFVGVQENYFSKDVISDYAVELMGIGDESEFVNELTWGVSNEDLGKIMLEIKTNYFPQLDEENKMLVEEKRKLRFVYLSEIKERCKEDNELLNKITEFYGNHHYPEDMVRFVNYMPQEVPTTKEDILNRFGEFLKLEEMRYS</sequence>
<evidence type="ECO:0000313" key="1">
    <source>
        <dbReference type="EMBL" id="AAU15842.1"/>
    </source>
</evidence>
<dbReference type="AlphaFoldDB" id="Q633B2"/>
<protein>
    <recommendedName>
        <fullName evidence="3">DUF2247 domain-containing protein</fullName>
    </recommendedName>
</protein>
<evidence type="ECO:0000313" key="2">
    <source>
        <dbReference type="Proteomes" id="UP000002612"/>
    </source>
</evidence>
<name>Q633B2_BACCZ</name>
<accession>Q633B2</accession>
<dbReference type="Pfam" id="PF10004">
    <property type="entry name" value="DUF2247"/>
    <property type="match status" value="1"/>
</dbReference>
<dbReference type="PIRSF" id="PIRSF015278">
    <property type="entry name" value="UCP015278"/>
    <property type="match status" value="1"/>
</dbReference>
<evidence type="ECO:0008006" key="3">
    <source>
        <dbReference type="Google" id="ProtNLM"/>
    </source>
</evidence>
<dbReference type="Proteomes" id="UP000002612">
    <property type="component" value="Chromosome"/>
</dbReference>
<dbReference type="EMBL" id="CP000001">
    <property type="protein sequence ID" value="AAU15842.1"/>
    <property type="molecule type" value="Genomic_DNA"/>
</dbReference>
<gene>
    <name evidence="1" type="ordered locus">BCE33L4428</name>
</gene>
<dbReference type="InterPro" id="IPR016630">
    <property type="entry name" value="UCP015278"/>
</dbReference>
<proteinExistence type="predicted"/>
<dbReference type="KEGG" id="bcz:BCE33L4428"/>
<organism evidence="1 2">
    <name type="scientific">Bacillus cereus (strain ZK / E33L)</name>
    <dbReference type="NCBI Taxonomy" id="288681"/>
    <lineage>
        <taxon>Bacteria</taxon>
        <taxon>Bacillati</taxon>
        <taxon>Bacillota</taxon>
        <taxon>Bacilli</taxon>
        <taxon>Bacillales</taxon>
        <taxon>Bacillaceae</taxon>
        <taxon>Bacillus</taxon>
        <taxon>Bacillus cereus group</taxon>
    </lineage>
</organism>
<reference evidence="2" key="1">
    <citation type="journal article" date="2006" name="J. Bacteriol.">
        <title>Pathogenomic sequence analysis of Bacillus cereus and Bacillus thuringiensis isolates closely related to Bacillus anthracis.</title>
        <authorList>
            <person name="Han C.S."/>
            <person name="Xie G."/>
            <person name="Challacombe J.F."/>
            <person name="Altherr M.R."/>
            <person name="Bhotika S.S."/>
            <person name="Brown N."/>
            <person name="Bruce D."/>
            <person name="Campbell C.S."/>
            <person name="Campbell M.L."/>
            <person name="Chen J."/>
            <person name="Chertkov O."/>
            <person name="Cleland C."/>
            <person name="Dimitrijevic M."/>
            <person name="Doggett N.A."/>
            <person name="Fawcett J.J."/>
            <person name="Glavina T."/>
            <person name="Goodwin L.A."/>
            <person name="Green L.D."/>
            <person name="Hill K.K."/>
            <person name="Hitchcock P."/>
            <person name="Jackson P.J."/>
            <person name="Keim P."/>
            <person name="Kewalramani A.R."/>
            <person name="Longmire J."/>
            <person name="Lucas S."/>
            <person name="Malfatti S."/>
            <person name="McMurry K."/>
            <person name="Meincke L.J."/>
            <person name="Misra M."/>
            <person name="Moseman B.L."/>
            <person name="Mundt M."/>
            <person name="Munk A.C."/>
            <person name="Okinaka R.T."/>
            <person name="Parson-Quintana B."/>
            <person name="Reilly L.P."/>
            <person name="Richardson P."/>
            <person name="Robinson D.L."/>
            <person name="Rubin E."/>
            <person name="Saunders E."/>
            <person name="Tapia R."/>
            <person name="Tesmer J.G."/>
            <person name="Thayer N."/>
            <person name="Thompson L.S."/>
            <person name="Tice H."/>
            <person name="Ticknor L.O."/>
            <person name="Wills P.L."/>
            <person name="Brettin T.S."/>
            <person name="Gilna P."/>
        </authorList>
    </citation>
    <scope>NUCLEOTIDE SEQUENCE [LARGE SCALE GENOMIC DNA]</scope>
    <source>
        <strain evidence="2">ZK / E33L</strain>
    </source>
</reference>